<dbReference type="EMBL" id="BAAFSG010000001">
    <property type="protein sequence ID" value="GAB1255071.1"/>
    <property type="molecule type" value="Genomic_DNA"/>
</dbReference>
<accession>A0ABQ0EBT9</accession>
<dbReference type="InterPro" id="IPR006638">
    <property type="entry name" value="Elp3/MiaA/NifB-like_rSAM"/>
</dbReference>
<keyword evidence="5" id="KW-0408">Iron</keyword>
<organism evidence="8 9">
    <name type="scientific">Desulfovibrio falkowii</name>
    <dbReference type="NCBI Taxonomy" id="3136602"/>
    <lineage>
        <taxon>Bacteria</taxon>
        <taxon>Pseudomonadati</taxon>
        <taxon>Thermodesulfobacteriota</taxon>
        <taxon>Desulfovibrionia</taxon>
        <taxon>Desulfovibrionales</taxon>
        <taxon>Desulfovibrionaceae</taxon>
        <taxon>Desulfovibrio</taxon>
    </lineage>
</organism>
<proteinExistence type="predicted"/>
<dbReference type="PANTHER" id="PTHR11135:SF1">
    <property type="entry name" value="PROTEIN YHCC"/>
    <property type="match status" value="1"/>
</dbReference>
<sequence length="347" mass="37745">MLRWHTLAVYFRRKYGTRVQKIPLDAGASCPNRDGSLSHRGCTFCNASGSGSGLGVRGFSLEEQWRAWLEKYRATDADRAFMAYLQSYSNTYGPPERLQLLLQQVAALPGCLGVAVGTRPDCLGPHKLDMLAACRINASGNGPDGVHHYTRNAHGDNGYKKGAGGMENGGLSEVWLELGLQSAHNATLRRINRGHDAACSETAVRQAAERGLAVCGHLMAGLPGEDEAAFLESLDWALSLPLSGLKLHNVYVPRGTSLARLYEEGGYHPLARDEYVDLLCTALPRIPSAMVMHRVQSDPAPGELLAPAWAAEKRGVITDLRRALTARDLWQGKAADVPDMRPEWYGG</sequence>
<evidence type="ECO:0000313" key="8">
    <source>
        <dbReference type="EMBL" id="GAB1255071.1"/>
    </source>
</evidence>
<keyword evidence="4" id="KW-0479">Metal-binding</keyword>
<feature type="domain" description="Radical SAM core" evidence="7">
    <location>
        <begin position="14"/>
        <end position="285"/>
    </location>
</feature>
<keyword evidence="3" id="KW-0949">S-adenosyl-L-methionine</keyword>
<name>A0ABQ0EBT9_9BACT</name>
<gene>
    <name evidence="8" type="ORF">Defa_25580</name>
</gene>
<reference evidence="8 9" key="1">
    <citation type="journal article" date="2025" name="Int. J. Syst. Evol. Microbiol.">
        <title>Desulfovibrio falkowii sp. nov., Porphyromonas miyakawae sp. nov., Mediterraneibacter flintii sp. nov. and Owariibacterium komagatae gen. nov., sp. nov., isolated from human faeces.</title>
        <authorList>
            <person name="Hamaguchi T."/>
            <person name="Ohara M."/>
            <person name="Hisatomi A."/>
            <person name="Sekiguchi K."/>
            <person name="Takeda J.I."/>
            <person name="Ueyama J."/>
            <person name="Ito M."/>
            <person name="Nishiwaki H."/>
            <person name="Ogi T."/>
            <person name="Hirayama M."/>
            <person name="Ohkuma M."/>
            <person name="Sakamoto M."/>
            <person name="Ohno K."/>
        </authorList>
    </citation>
    <scope>NUCLEOTIDE SEQUENCE [LARGE SCALE GENOMIC DNA]</scope>
    <source>
        <strain evidence="8 9">13CB8C</strain>
    </source>
</reference>
<dbReference type="InterPro" id="IPR005911">
    <property type="entry name" value="YhcC-like"/>
</dbReference>
<dbReference type="PANTHER" id="PTHR11135">
    <property type="entry name" value="HISTONE ACETYLTRANSFERASE-RELATED"/>
    <property type="match status" value="1"/>
</dbReference>
<dbReference type="RefSeq" id="WP_296986206.1">
    <property type="nucleotide sequence ID" value="NZ_BAAFSG010000001.1"/>
</dbReference>
<dbReference type="SUPFAM" id="SSF102114">
    <property type="entry name" value="Radical SAM enzymes"/>
    <property type="match status" value="2"/>
</dbReference>
<comment type="cofactor">
    <cofactor evidence="1">
        <name>[4Fe-4S] cluster</name>
        <dbReference type="ChEBI" id="CHEBI:49883"/>
    </cofactor>
</comment>
<dbReference type="Pfam" id="PF16199">
    <property type="entry name" value="Radical_SAM_C"/>
    <property type="match status" value="1"/>
</dbReference>
<dbReference type="SFLD" id="SFLDS00029">
    <property type="entry name" value="Radical_SAM"/>
    <property type="match status" value="1"/>
</dbReference>
<comment type="caution">
    <text evidence="8">The sequence shown here is derived from an EMBL/GenBank/DDBJ whole genome shotgun (WGS) entry which is preliminary data.</text>
</comment>
<evidence type="ECO:0000313" key="9">
    <source>
        <dbReference type="Proteomes" id="UP001628192"/>
    </source>
</evidence>
<keyword evidence="6" id="KW-0411">Iron-sulfur</keyword>
<dbReference type="Proteomes" id="UP001628192">
    <property type="component" value="Unassembled WGS sequence"/>
</dbReference>
<dbReference type="Gene3D" id="3.30.750.200">
    <property type="match status" value="1"/>
</dbReference>
<evidence type="ECO:0000256" key="2">
    <source>
        <dbReference type="ARBA" id="ARBA00022485"/>
    </source>
</evidence>
<keyword evidence="2" id="KW-0004">4Fe-4S</keyword>
<dbReference type="Pfam" id="PF04055">
    <property type="entry name" value="Radical_SAM"/>
    <property type="match status" value="1"/>
</dbReference>
<evidence type="ECO:0000256" key="1">
    <source>
        <dbReference type="ARBA" id="ARBA00001966"/>
    </source>
</evidence>
<evidence type="ECO:0000256" key="6">
    <source>
        <dbReference type="ARBA" id="ARBA00023014"/>
    </source>
</evidence>
<dbReference type="SMART" id="SM00729">
    <property type="entry name" value="Elp3"/>
    <property type="match status" value="1"/>
</dbReference>
<evidence type="ECO:0000256" key="3">
    <source>
        <dbReference type="ARBA" id="ARBA00022691"/>
    </source>
</evidence>
<protein>
    <submittedName>
        <fullName evidence="8">TIGR01212 family radical SAM protein</fullName>
    </submittedName>
</protein>
<dbReference type="SFLD" id="SFLDG01086">
    <property type="entry name" value="elongater_protein-like"/>
    <property type="match status" value="1"/>
</dbReference>
<dbReference type="InterPro" id="IPR039661">
    <property type="entry name" value="ELP3"/>
</dbReference>
<dbReference type="InterPro" id="IPR007197">
    <property type="entry name" value="rSAM"/>
</dbReference>
<dbReference type="InterPro" id="IPR032432">
    <property type="entry name" value="Radical_SAM_C"/>
</dbReference>
<dbReference type="PROSITE" id="PS51918">
    <property type="entry name" value="RADICAL_SAM"/>
    <property type="match status" value="1"/>
</dbReference>
<keyword evidence="9" id="KW-1185">Reference proteome</keyword>
<evidence type="ECO:0000256" key="4">
    <source>
        <dbReference type="ARBA" id="ARBA00022723"/>
    </source>
</evidence>
<dbReference type="InterPro" id="IPR058240">
    <property type="entry name" value="rSAM_sf"/>
</dbReference>
<evidence type="ECO:0000259" key="7">
    <source>
        <dbReference type="PROSITE" id="PS51918"/>
    </source>
</evidence>
<evidence type="ECO:0000256" key="5">
    <source>
        <dbReference type="ARBA" id="ARBA00023004"/>
    </source>
</evidence>
<dbReference type="SFLD" id="SFLDG01091">
    <property type="entry name" value="uncharacterized_CHP01210-like"/>
    <property type="match status" value="1"/>
</dbReference>